<dbReference type="Pfam" id="PF04055">
    <property type="entry name" value="Radical_SAM"/>
    <property type="match status" value="1"/>
</dbReference>
<dbReference type="InterPro" id="IPR013785">
    <property type="entry name" value="Aldolase_TIM"/>
</dbReference>
<dbReference type="RefSeq" id="WP_091684485.1">
    <property type="nucleotide sequence ID" value="NZ_BAABFM010000079.1"/>
</dbReference>
<dbReference type="SFLD" id="SFLDG01065">
    <property type="entry name" value="anaerobic_coproporphyrinogen-I"/>
    <property type="match status" value="1"/>
</dbReference>
<evidence type="ECO:0000256" key="4">
    <source>
        <dbReference type="ARBA" id="ARBA00022691"/>
    </source>
</evidence>
<sequence>MENKLIDSYKDLGLYIHIPFCVKKCDYCDFLSGPASEETKRLYVKALIKEILSNRDLASEYLVKTIFIGGGTPSSVDGRFIGDILEAVREVFPVSEKAEISIEANPGTLNEDKLKEYKKAGINRISFGLQSVDDRELKLLGRIHSYKEFEDNYLLARELGFQNINVDLISALPGQTMEQWLCTLEKVILLKPEHISAYSLILEEGTPFFERYSEEDQDEDLDRRIYGKTREVLEKAGYYRYEISNYARPGYACRHNSSYWTRTNYLGLGLGASSLFHNIRFHNEENMQLYIENSHNRKQIRKDIEYLDKNKQMEEFMFLGLRMTEGIHKNKFKDLFGEDIENIYGDVLKQSFEEGLLMEEHNHIFLTEKGLDLSNVVMARFLLDE</sequence>
<evidence type="ECO:0000256" key="6">
    <source>
        <dbReference type="ARBA" id="ARBA00023004"/>
    </source>
</evidence>
<dbReference type="SMART" id="SM00729">
    <property type="entry name" value="Elp3"/>
    <property type="match status" value="1"/>
</dbReference>
<dbReference type="Pfam" id="PF06969">
    <property type="entry name" value="HemN_C"/>
    <property type="match status" value="1"/>
</dbReference>
<evidence type="ECO:0000256" key="9">
    <source>
        <dbReference type="RuleBase" id="RU364116"/>
    </source>
</evidence>
<dbReference type="CDD" id="cd01335">
    <property type="entry name" value="Radical_SAM"/>
    <property type="match status" value="1"/>
</dbReference>
<reference evidence="11 12" key="1">
    <citation type="submission" date="2016-10" db="EMBL/GenBank/DDBJ databases">
        <authorList>
            <person name="de Groot N.N."/>
        </authorList>
    </citation>
    <scope>NUCLEOTIDE SEQUENCE [LARGE SCALE GENOMIC DNA]</scope>
    <source>
        <strain evidence="11 12">DSM 1283</strain>
    </source>
</reference>
<dbReference type="STRING" id="1527.SAMN04489757_104122"/>
<comment type="subcellular location">
    <subcellularLocation>
        <location evidence="9">Cytoplasm</location>
    </subcellularLocation>
</comment>
<keyword evidence="6 9" id="KW-0408">Iron</keyword>
<dbReference type="AlphaFoldDB" id="A0A1I5CYL7"/>
<keyword evidence="12" id="KW-1185">Reference proteome</keyword>
<dbReference type="GO" id="GO:0005737">
    <property type="term" value="C:cytoplasm"/>
    <property type="evidence" value="ECO:0007669"/>
    <property type="project" value="UniProtKB-SubCell"/>
</dbReference>
<dbReference type="InterPro" id="IPR010723">
    <property type="entry name" value="HemN_C"/>
</dbReference>
<dbReference type="SFLD" id="SFLDF00288">
    <property type="entry name" value="HemN-like__clustered_with_nucl"/>
    <property type="match status" value="1"/>
</dbReference>
<evidence type="ECO:0000313" key="11">
    <source>
        <dbReference type="EMBL" id="SFN92058.1"/>
    </source>
</evidence>
<protein>
    <recommendedName>
        <fullName evidence="2 9">Heme chaperone HemW</fullName>
    </recommendedName>
</protein>
<evidence type="ECO:0000256" key="1">
    <source>
        <dbReference type="ARBA" id="ARBA00006100"/>
    </source>
</evidence>
<dbReference type="InterPro" id="IPR004559">
    <property type="entry name" value="HemW-like"/>
</dbReference>
<keyword evidence="9" id="KW-0963">Cytoplasm</keyword>
<organism evidence="11 12">
    <name type="scientific">Anaerocolumna aminovalerica</name>
    <dbReference type="NCBI Taxonomy" id="1527"/>
    <lineage>
        <taxon>Bacteria</taxon>
        <taxon>Bacillati</taxon>
        <taxon>Bacillota</taxon>
        <taxon>Clostridia</taxon>
        <taxon>Lachnospirales</taxon>
        <taxon>Lachnospiraceae</taxon>
        <taxon>Anaerocolumna</taxon>
    </lineage>
</organism>
<name>A0A1I5CYL7_9FIRM</name>
<dbReference type="GO" id="GO:0051539">
    <property type="term" value="F:4 iron, 4 sulfur cluster binding"/>
    <property type="evidence" value="ECO:0007669"/>
    <property type="project" value="UniProtKB-UniRule"/>
</dbReference>
<keyword evidence="3 9" id="KW-0349">Heme</keyword>
<dbReference type="GO" id="GO:0006779">
    <property type="term" value="P:porphyrin-containing compound biosynthetic process"/>
    <property type="evidence" value="ECO:0007669"/>
    <property type="project" value="InterPro"/>
</dbReference>
<keyword evidence="5 9" id="KW-0479">Metal-binding</keyword>
<dbReference type="GO" id="GO:0046872">
    <property type="term" value="F:metal ion binding"/>
    <property type="evidence" value="ECO:0007669"/>
    <property type="project" value="UniProtKB-UniRule"/>
</dbReference>
<dbReference type="InterPro" id="IPR006638">
    <property type="entry name" value="Elp3/MiaA/NifB-like_rSAM"/>
</dbReference>
<dbReference type="GO" id="GO:0004109">
    <property type="term" value="F:coproporphyrinogen oxidase activity"/>
    <property type="evidence" value="ECO:0007669"/>
    <property type="project" value="InterPro"/>
</dbReference>
<accession>A0A1I5CYL7</accession>
<dbReference type="InterPro" id="IPR007197">
    <property type="entry name" value="rSAM"/>
</dbReference>
<keyword evidence="4 9" id="KW-0949">S-adenosyl-L-methionine</keyword>
<comment type="function">
    <text evidence="9">Probably acts as a heme chaperone, transferring heme to an unknown acceptor. Binds one molecule of heme per monomer, possibly covalently. Binds 1 [4Fe-4S] cluster. The cluster is coordinated with 3 cysteines and an exchangeable S-adenosyl-L-methionine.</text>
</comment>
<evidence type="ECO:0000256" key="8">
    <source>
        <dbReference type="ARBA" id="ARBA00023186"/>
    </source>
</evidence>
<dbReference type="EMBL" id="FOWD01000004">
    <property type="protein sequence ID" value="SFN92058.1"/>
    <property type="molecule type" value="Genomic_DNA"/>
</dbReference>
<dbReference type="PROSITE" id="PS51918">
    <property type="entry name" value="RADICAL_SAM"/>
    <property type="match status" value="1"/>
</dbReference>
<comment type="similarity">
    <text evidence="1">Belongs to the anaerobic coproporphyrinogen-III oxidase family. HemW subfamily.</text>
</comment>
<proteinExistence type="inferred from homology"/>
<evidence type="ECO:0000256" key="2">
    <source>
        <dbReference type="ARBA" id="ARBA00017228"/>
    </source>
</evidence>
<feature type="domain" description="Radical SAM core" evidence="10">
    <location>
        <begin position="6"/>
        <end position="242"/>
    </location>
</feature>
<keyword evidence="7 9" id="KW-0411">Iron-sulfur</keyword>
<evidence type="ECO:0000259" key="10">
    <source>
        <dbReference type="PROSITE" id="PS51918"/>
    </source>
</evidence>
<dbReference type="OrthoDB" id="9808022at2"/>
<dbReference type="InterPro" id="IPR034505">
    <property type="entry name" value="Coproporphyrinogen-III_oxidase"/>
</dbReference>
<dbReference type="SFLD" id="SFLDS00029">
    <property type="entry name" value="Radical_SAM"/>
    <property type="match status" value="1"/>
</dbReference>
<dbReference type="SFLD" id="SFLDF00562">
    <property type="entry name" value="HemN-like__clustered_with_heat"/>
    <property type="match status" value="1"/>
</dbReference>
<dbReference type="SUPFAM" id="SSF102114">
    <property type="entry name" value="Radical SAM enzymes"/>
    <property type="match status" value="1"/>
</dbReference>
<evidence type="ECO:0000256" key="7">
    <source>
        <dbReference type="ARBA" id="ARBA00023014"/>
    </source>
</evidence>
<dbReference type="PANTHER" id="PTHR13932">
    <property type="entry name" value="COPROPORPHYRINIGEN III OXIDASE"/>
    <property type="match status" value="1"/>
</dbReference>
<dbReference type="SFLD" id="SFLDG01082">
    <property type="entry name" value="B12-binding_domain_containing"/>
    <property type="match status" value="1"/>
</dbReference>
<dbReference type="Proteomes" id="UP000198806">
    <property type="component" value="Unassembled WGS sequence"/>
</dbReference>
<dbReference type="NCBIfam" id="TIGR00539">
    <property type="entry name" value="hemN_rel"/>
    <property type="match status" value="1"/>
</dbReference>
<evidence type="ECO:0000256" key="5">
    <source>
        <dbReference type="ARBA" id="ARBA00022723"/>
    </source>
</evidence>
<evidence type="ECO:0000313" key="12">
    <source>
        <dbReference type="Proteomes" id="UP000198806"/>
    </source>
</evidence>
<dbReference type="InterPro" id="IPR058240">
    <property type="entry name" value="rSAM_sf"/>
</dbReference>
<keyword evidence="8 9" id="KW-0143">Chaperone</keyword>
<keyword evidence="9" id="KW-0004">4Fe-4S</keyword>
<evidence type="ECO:0000256" key="3">
    <source>
        <dbReference type="ARBA" id="ARBA00022617"/>
    </source>
</evidence>
<dbReference type="Gene3D" id="3.20.20.70">
    <property type="entry name" value="Aldolase class I"/>
    <property type="match status" value="1"/>
</dbReference>
<gene>
    <name evidence="11" type="ORF">SAMN04489757_104122</name>
</gene>
<dbReference type="PANTHER" id="PTHR13932:SF5">
    <property type="entry name" value="RADICAL S-ADENOSYL METHIONINE DOMAIN-CONTAINING PROTEIN 1, MITOCHONDRIAL"/>
    <property type="match status" value="1"/>
</dbReference>